<dbReference type="GO" id="GO:0003964">
    <property type="term" value="F:RNA-directed DNA polymerase activity"/>
    <property type="evidence" value="ECO:0007669"/>
    <property type="project" value="UniProtKB-KW"/>
</dbReference>
<dbReference type="PANTHER" id="PTHR33710:SF64">
    <property type="entry name" value="ENDONUCLEASE_EXONUCLEASE_PHOSPHATASE DOMAIN-CONTAINING PROTEIN"/>
    <property type="match status" value="1"/>
</dbReference>
<proteinExistence type="predicted"/>
<keyword evidence="2" id="KW-0548">Nucleotidyltransferase</keyword>
<dbReference type="OrthoDB" id="1431600at2759"/>
<reference evidence="2 3" key="1">
    <citation type="journal article" date="2018" name="Mol. Plant">
        <title>The genome of Artemisia annua provides insight into the evolution of Asteraceae family and artemisinin biosynthesis.</title>
        <authorList>
            <person name="Shen Q."/>
            <person name="Zhang L."/>
            <person name="Liao Z."/>
            <person name="Wang S."/>
            <person name="Yan T."/>
            <person name="Shi P."/>
            <person name="Liu M."/>
            <person name="Fu X."/>
            <person name="Pan Q."/>
            <person name="Wang Y."/>
            <person name="Lv Z."/>
            <person name="Lu X."/>
            <person name="Zhang F."/>
            <person name="Jiang W."/>
            <person name="Ma Y."/>
            <person name="Chen M."/>
            <person name="Hao X."/>
            <person name="Li L."/>
            <person name="Tang Y."/>
            <person name="Lv G."/>
            <person name="Zhou Y."/>
            <person name="Sun X."/>
            <person name="Brodelius P.E."/>
            <person name="Rose J.K.C."/>
            <person name="Tang K."/>
        </authorList>
    </citation>
    <scope>NUCLEOTIDE SEQUENCE [LARGE SCALE GENOMIC DNA]</scope>
    <source>
        <strain evidence="3">cv. Huhao1</strain>
        <tissue evidence="2">Leaf</tissue>
    </source>
</reference>
<evidence type="ECO:0000313" key="3">
    <source>
        <dbReference type="Proteomes" id="UP000245207"/>
    </source>
</evidence>
<dbReference type="InterPro" id="IPR005135">
    <property type="entry name" value="Endo/exonuclease/phosphatase"/>
</dbReference>
<gene>
    <name evidence="2" type="ORF">CTI12_AA232890</name>
</gene>
<keyword evidence="3" id="KW-1185">Reference proteome</keyword>
<dbReference type="Gene3D" id="3.60.10.10">
    <property type="entry name" value="Endonuclease/exonuclease/phosphatase"/>
    <property type="match status" value="1"/>
</dbReference>
<feature type="domain" description="Endonuclease/exonuclease/phosphatase" evidence="1">
    <location>
        <begin position="284"/>
        <end position="406"/>
    </location>
</feature>
<protein>
    <submittedName>
        <fullName evidence="2">RNA-directed DNA polymerase, eukaryota</fullName>
    </submittedName>
</protein>
<organism evidence="2 3">
    <name type="scientific">Artemisia annua</name>
    <name type="common">Sweet wormwood</name>
    <dbReference type="NCBI Taxonomy" id="35608"/>
    <lineage>
        <taxon>Eukaryota</taxon>
        <taxon>Viridiplantae</taxon>
        <taxon>Streptophyta</taxon>
        <taxon>Embryophyta</taxon>
        <taxon>Tracheophyta</taxon>
        <taxon>Spermatophyta</taxon>
        <taxon>Magnoliopsida</taxon>
        <taxon>eudicotyledons</taxon>
        <taxon>Gunneridae</taxon>
        <taxon>Pentapetalae</taxon>
        <taxon>asterids</taxon>
        <taxon>campanulids</taxon>
        <taxon>Asterales</taxon>
        <taxon>Asteraceae</taxon>
        <taxon>Asteroideae</taxon>
        <taxon>Anthemideae</taxon>
        <taxon>Artemisiinae</taxon>
        <taxon>Artemisia</taxon>
    </lineage>
</organism>
<evidence type="ECO:0000313" key="2">
    <source>
        <dbReference type="EMBL" id="PWA76634.1"/>
    </source>
</evidence>
<keyword evidence="2" id="KW-0808">Transferase</keyword>
<keyword evidence="2" id="KW-0695">RNA-directed DNA polymerase</keyword>
<evidence type="ECO:0000259" key="1">
    <source>
        <dbReference type="Pfam" id="PF14529"/>
    </source>
</evidence>
<dbReference type="InterPro" id="IPR036691">
    <property type="entry name" value="Endo/exonu/phosph_ase_sf"/>
</dbReference>
<name>A0A2U1NT20_ARTAN</name>
<dbReference type="Pfam" id="PF14529">
    <property type="entry name" value="Exo_endo_phos_2"/>
    <property type="match status" value="1"/>
</dbReference>
<dbReference type="STRING" id="35608.A0A2U1NT20"/>
<dbReference type="AlphaFoldDB" id="A0A2U1NT20"/>
<sequence>MGKGRRSNSVKCTIIKIVITVKGNIAENFVGNNEIIDSSDIDRVSESSFLQDNDQVHDTSEVPNNIVAGDAELGDAEPEPGDAEPHSEDPFNIYGILNKQHNKASNFNTVDPEFPPGFTPVNTNGDHIGVSKQVQSLSSKLKERNLNGGVTSHQSMNTCPSKNKTGGSILEVMDEIVKVGQTMGYNMEGLGNKTKKGWIKELCHHHRINFVGIQETKMESIDLLSIKSLWGNLNFDHAISSSVGFSGGILCVWDTCVFTKHHVSKSDYFVAIMGTWVPTSTKLLVISVYAPQEITEKRDLWYYLRSLIERWDGEIVIMGDFNEVRYEHERFGSTFNIQGANAFNNFISLAGLIDLPLEGYTYTWAHKSASKMSKLDRFLISDGLLMSFPHLSAICLDRHLSDHRPILLKENSFDFGPTPFRIFHSWFSMEGFESFVEMTWKSLNVLDSNGLVRMKKKLQLLKNAIKVWIKEARGRSKEMKKNIHLNLSEIDKIIDQGLGNDEPILVYMSKVDGKFNFSPISVNFWTEVADAIFALIMLLIQVVIDQPIGTCRTLKYPGVAKGLYVASPSGAL</sequence>
<dbReference type="EMBL" id="PKPP01002243">
    <property type="protein sequence ID" value="PWA76634.1"/>
    <property type="molecule type" value="Genomic_DNA"/>
</dbReference>
<accession>A0A2U1NT20</accession>
<dbReference type="PANTHER" id="PTHR33710">
    <property type="entry name" value="BNAC02G09200D PROTEIN"/>
    <property type="match status" value="1"/>
</dbReference>
<dbReference type="Proteomes" id="UP000245207">
    <property type="component" value="Unassembled WGS sequence"/>
</dbReference>
<dbReference type="SUPFAM" id="SSF56219">
    <property type="entry name" value="DNase I-like"/>
    <property type="match status" value="1"/>
</dbReference>
<comment type="caution">
    <text evidence="2">The sequence shown here is derived from an EMBL/GenBank/DDBJ whole genome shotgun (WGS) entry which is preliminary data.</text>
</comment>